<evidence type="ECO:0000313" key="8">
    <source>
        <dbReference type="Proteomes" id="UP001556196"/>
    </source>
</evidence>
<dbReference type="PROSITE" id="PS51387">
    <property type="entry name" value="FAD_PCMH"/>
    <property type="match status" value="1"/>
</dbReference>
<comment type="similarity">
    <text evidence="2">Belongs to the oxygen-dependent FAD-linked oxidoreductase family.</text>
</comment>
<dbReference type="Pfam" id="PF08031">
    <property type="entry name" value="BBE"/>
    <property type="match status" value="1"/>
</dbReference>
<dbReference type="InterPro" id="IPR016169">
    <property type="entry name" value="FAD-bd_PCMH_sub2"/>
</dbReference>
<dbReference type="InterPro" id="IPR016167">
    <property type="entry name" value="FAD-bd_PCMH_sub1"/>
</dbReference>
<organism evidence="7 8">
    <name type="scientific">Mesorhizobium marinum</name>
    <dbReference type="NCBI Taxonomy" id="3228790"/>
    <lineage>
        <taxon>Bacteria</taxon>
        <taxon>Pseudomonadati</taxon>
        <taxon>Pseudomonadota</taxon>
        <taxon>Alphaproteobacteria</taxon>
        <taxon>Hyphomicrobiales</taxon>
        <taxon>Phyllobacteriaceae</taxon>
        <taxon>Mesorhizobium</taxon>
    </lineage>
</organism>
<dbReference type="InterPro" id="IPR016166">
    <property type="entry name" value="FAD-bd_PCMH"/>
</dbReference>
<keyword evidence="3" id="KW-0285">Flavoprotein</keyword>
<evidence type="ECO:0000256" key="5">
    <source>
        <dbReference type="ARBA" id="ARBA00023002"/>
    </source>
</evidence>
<dbReference type="InterPro" id="IPR012951">
    <property type="entry name" value="BBE"/>
</dbReference>
<dbReference type="EMBL" id="JBFOCI010000001">
    <property type="protein sequence ID" value="MEW9805319.1"/>
    <property type="molecule type" value="Genomic_DNA"/>
</dbReference>
<dbReference type="InterPro" id="IPR036318">
    <property type="entry name" value="FAD-bd_PCMH-like_sf"/>
</dbReference>
<dbReference type="Gene3D" id="3.40.462.20">
    <property type="match status" value="1"/>
</dbReference>
<dbReference type="RefSeq" id="WP_367722360.1">
    <property type="nucleotide sequence ID" value="NZ_JBFOCI010000001.1"/>
</dbReference>
<evidence type="ECO:0000256" key="3">
    <source>
        <dbReference type="ARBA" id="ARBA00022630"/>
    </source>
</evidence>
<dbReference type="Pfam" id="PF01565">
    <property type="entry name" value="FAD_binding_4"/>
    <property type="match status" value="1"/>
</dbReference>
<keyword evidence="8" id="KW-1185">Reference proteome</keyword>
<dbReference type="Gene3D" id="3.30.465.10">
    <property type="match status" value="1"/>
</dbReference>
<evidence type="ECO:0000259" key="6">
    <source>
        <dbReference type="PROSITE" id="PS51387"/>
    </source>
</evidence>
<name>A0ABV3QW64_9HYPH</name>
<keyword evidence="4" id="KW-0274">FAD</keyword>
<dbReference type="PANTHER" id="PTHR42973">
    <property type="entry name" value="BINDING OXIDOREDUCTASE, PUTATIVE (AFU_ORTHOLOGUE AFUA_1G17690)-RELATED"/>
    <property type="match status" value="1"/>
</dbReference>
<accession>A0ABV3QW64</accession>
<gene>
    <name evidence="7" type="ORF">ABUE31_04885</name>
</gene>
<protein>
    <submittedName>
        <fullName evidence="7">FAD-binding oxidoreductase</fullName>
    </submittedName>
</protein>
<evidence type="ECO:0000313" key="7">
    <source>
        <dbReference type="EMBL" id="MEW9805319.1"/>
    </source>
</evidence>
<sequence>MASTTLKDRAGKSIPHDKIETLGKNLRGEMIQPSGAAYEDARHIWNALIDKKPGLIVKCSGAADVVEAVNFARENDLILAVRGGGHNVGGRAICDDGLVVDLSEMRGVHVDPNTRTVRVQGGATLGDVDRETHLFGLAVPLGVISKTGVGGLTLGGGVGWLVRKYGPTCDNVLEMEVIQADGTVKTANSEENPDLYWALCGGGGNFGIVTSFLYQAYPISQVLGGLIVYPRSAAGKVLRGYREFMASAPEDLTVYAGLICTPDGTPATAIIPCWSGADLKKGEMLIEPLMSLDVPMMVAVQPMPFPAMQSILDDAFPSGTRNYWKSAFVKGLPDKAIDVIEEQAKGMTSPLSGLLVEYYGGAGGRKDAHQNAFAQRQSDFCIGFMPQWKDPAEDQAQIAWAQSAWQAIQPFASDGYLLNYLSAGEEEAIQAAFGPNLQRLRELKARYDPKNFFSLNQNIRPAA</sequence>
<reference evidence="7 8" key="1">
    <citation type="submission" date="2024-06" db="EMBL/GenBank/DDBJ databases">
        <authorList>
            <person name="Tuo L."/>
        </authorList>
    </citation>
    <scope>NUCLEOTIDE SEQUENCE [LARGE SCALE GENOMIC DNA]</scope>
    <source>
        <strain evidence="7 8">ZMM04-5</strain>
    </source>
</reference>
<evidence type="ECO:0000256" key="2">
    <source>
        <dbReference type="ARBA" id="ARBA00005466"/>
    </source>
</evidence>
<evidence type="ECO:0000256" key="1">
    <source>
        <dbReference type="ARBA" id="ARBA00001974"/>
    </source>
</evidence>
<keyword evidence="5" id="KW-0560">Oxidoreductase</keyword>
<comment type="caution">
    <text evidence="7">The sequence shown here is derived from an EMBL/GenBank/DDBJ whole genome shotgun (WGS) entry which is preliminary data.</text>
</comment>
<proteinExistence type="inferred from homology"/>
<feature type="domain" description="FAD-binding PCMH-type" evidence="6">
    <location>
        <begin position="49"/>
        <end position="219"/>
    </location>
</feature>
<dbReference type="Gene3D" id="3.30.43.10">
    <property type="entry name" value="Uridine Diphospho-n-acetylenolpyruvylglucosamine Reductase, domain 2"/>
    <property type="match status" value="1"/>
</dbReference>
<dbReference type="Proteomes" id="UP001556196">
    <property type="component" value="Unassembled WGS sequence"/>
</dbReference>
<comment type="cofactor">
    <cofactor evidence="1">
        <name>FAD</name>
        <dbReference type="ChEBI" id="CHEBI:57692"/>
    </cofactor>
</comment>
<evidence type="ECO:0000256" key="4">
    <source>
        <dbReference type="ARBA" id="ARBA00022827"/>
    </source>
</evidence>
<dbReference type="SUPFAM" id="SSF56176">
    <property type="entry name" value="FAD-binding/transporter-associated domain-like"/>
    <property type="match status" value="1"/>
</dbReference>
<dbReference type="InterPro" id="IPR006094">
    <property type="entry name" value="Oxid_FAD_bind_N"/>
</dbReference>
<dbReference type="InterPro" id="IPR050416">
    <property type="entry name" value="FAD-linked_Oxidoreductase"/>
</dbReference>
<dbReference type="PANTHER" id="PTHR42973:SF39">
    <property type="entry name" value="FAD-BINDING PCMH-TYPE DOMAIN-CONTAINING PROTEIN"/>
    <property type="match status" value="1"/>
</dbReference>
<dbReference type="InterPro" id="IPR006093">
    <property type="entry name" value="Oxy_OxRdtase_FAD_BS"/>
</dbReference>
<dbReference type="PROSITE" id="PS00862">
    <property type="entry name" value="OX2_COVAL_FAD"/>
    <property type="match status" value="1"/>
</dbReference>